<dbReference type="Proteomes" id="UP001277761">
    <property type="component" value="Unassembled WGS sequence"/>
</dbReference>
<sequence>MSTWQLQEAKQQFSEVVRRTLDEGPQVVTRNGEEVVAVVPIAEWRAAQGTPEEPDLHRWLLDEGPKSDELADAIDAARTDWHDRGPLLEP</sequence>
<dbReference type="InterPro" id="IPR036165">
    <property type="entry name" value="YefM-like_sf"/>
</dbReference>
<organism evidence="3 4">
    <name type="scientific">Patulibacter brassicae</name>
    <dbReference type="NCBI Taxonomy" id="1705717"/>
    <lineage>
        <taxon>Bacteria</taxon>
        <taxon>Bacillati</taxon>
        <taxon>Actinomycetota</taxon>
        <taxon>Thermoleophilia</taxon>
        <taxon>Solirubrobacterales</taxon>
        <taxon>Patulibacteraceae</taxon>
        <taxon>Patulibacter</taxon>
    </lineage>
</organism>
<dbReference type="NCBIfam" id="TIGR01552">
    <property type="entry name" value="phd_fam"/>
    <property type="match status" value="1"/>
</dbReference>
<comment type="function">
    <text evidence="2">Antitoxin component of a type II toxin-antitoxin (TA) system.</text>
</comment>
<evidence type="ECO:0000256" key="1">
    <source>
        <dbReference type="ARBA" id="ARBA00009981"/>
    </source>
</evidence>
<protein>
    <recommendedName>
        <fullName evidence="2">Antitoxin</fullName>
    </recommendedName>
</protein>
<reference evidence="3 4" key="1">
    <citation type="submission" date="2023-11" db="EMBL/GenBank/DDBJ databases">
        <authorList>
            <person name="Xu M."/>
            <person name="Jiang T."/>
        </authorList>
    </citation>
    <scope>NUCLEOTIDE SEQUENCE [LARGE SCALE GENOMIC DNA]</scope>
    <source>
        <strain evidence="3 4">SD</strain>
    </source>
</reference>
<name>A0ABU4VI43_9ACTN</name>
<evidence type="ECO:0000313" key="3">
    <source>
        <dbReference type="EMBL" id="MDX8150500.1"/>
    </source>
</evidence>
<comment type="similarity">
    <text evidence="1 2">Belongs to the phD/YefM antitoxin family.</text>
</comment>
<dbReference type="Gene3D" id="3.40.1620.10">
    <property type="entry name" value="YefM-like domain"/>
    <property type="match status" value="1"/>
</dbReference>
<keyword evidence="4" id="KW-1185">Reference proteome</keyword>
<dbReference type="Pfam" id="PF02604">
    <property type="entry name" value="PhdYeFM_antitox"/>
    <property type="match status" value="1"/>
</dbReference>
<gene>
    <name evidence="3" type="ORF">SK069_02750</name>
</gene>
<comment type="caution">
    <text evidence="3">The sequence shown here is derived from an EMBL/GenBank/DDBJ whole genome shotgun (WGS) entry which is preliminary data.</text>
</comment>
<dbReference type="EMBL" id="JAXAVX010000001">
    <property type="protein sequence ID" value="MDX8150500.1"/>
    <property type="molecule type" value="Genomic_DNA"/>
</dbReference>
<dbReference type="RefSeq" id="WP_319953092.1">
    <property type="nucleotide sequence ID" value="NZ_JAXAVX010000001.1"/>
</dbReference>
<proteinExistence type="inferred from homology"/>
<dbReference type="InterPro" id="IPR006442">
    <property type="entry name" value="Antitoxin_Phd/YefM"/>
</dbReference>
<evidence type="ECO:0000256" key="2">
    <source>
        <dbReference type="RuleBase" id="RU362080"/>
    </source>
</evidence>
<dbReference type="SUPFAM" id="SSF143120">
    <property type="entry name" value="YefM-like"/>
    <property type="match status" value="1"/>
</dbReference>
<evidence type="ECO:0000313" key="4">
    <source>
        <dbReference type="Proteomes" id="UP001277761"/>
    </source>
</evidence>
<accession>A0ABU4VI43</accession>